<dbReference type="AlphaFoldDB" id="A0A3P6B1T7"/>
<sequence length="132" mass="14938">MWSGALDPFYFIGLPSAAILGVQEEPKAAVVHSHLQLPGTTFDVAKIERELWSVSPTSPTVVTNRSSFDPHLDPYPLEEISLPTVMSKALIYTDVNVIRPKEYWDYEFLNVEWGFKLSSLCLLFFGSKMITR</sequence>
<name>A0A3P6B1T7_BRAOL</name>
<reference evidence="1" key="1">
    <citation type="submission" date="2018-11" db="EMBL/GenBank/DDBJ databases">
        <authorList>
            <consortium name="Genoscope - CEA"/>
            <person name="William W."/>
        </authorList>
    </citation>
    <scope>NUCLEOTIDE SEQUENCE</scope>
</reference>
<evidence type="ECO:0000313" key="1">
    <source>
        <dbReference type="EMBL" id="VDC94989.1"/>
    </source>
</evidence>
<accession>A0A3P6B1T7</accession>
<protein>
    <submittedName>
        <fullName evidence="1">Uncharacterized protein</fullName>
    </submittedName>
</protein>
<dbReference type="EMBL" id="LR031872">
    <property type="protein sequence ID" value="VDC94989.1"/>
    <property type="molecule type" value="Genomic_DNA"/>
</dbReference>
<gene>
    <name evidence="1" type="ORF">BOLC3T18327H</name>
</gene>
<organism evidence="1">
    <name type="scientific">Brassica oleracea</name>
    <name type="common">Wild cabbage</name>
    <dbReference type="NCBI Taxonomy" id="3712"/>
    <lineage>
        <taxon>Eukaryota</taxon>
        <taxon>Viridiplantae</taxon>
        <taxon>Streptophyta</taxon>
        <taxon>Embryophyta</taxon>
        <taxon>Tracheophyta</taxon>
        <taxon>Spermatophyta</taxon>
        <taxon>Magnoliopsida</taxon>
        <taxon>eudicotyledons</taxon>
        <taxon>Gunneridae</taxon>
        <taxon>Pentapetalae</taxon>
        <taxon>rosids</taxon>
        <taxon>malvids</taxon>
        <taxon>Brassicales</taxon>
        <taxon>Brassicaceae</taxon>
        <taxon>Brassiceae</taxon>
        <taxon>Brassica</taxon>
    </lineage>
</organism>
<proteinExistence type="predicted"/>